<dbReference type="Pfam" id="PF01053">
    <property type="entry name" value="Cys_Met_Meta_PP"/>
    <property type="match status" value="1"/>
</dbReference>
<dbReference type="SUPFAM" id="SSF50249">
    <property type="entry name" value="Nucleic acid-binding proteins"/>
    <property type="match status" value="1"/>
</dbReference>
<keyword evidence="8" id="KW-0028">Amino-acid biosynthesis</keyword>
<keyword evidence="6" id="KW-0663">Pyridoxal phosphate</keyword>
<evidence type="ECO:0000256" key="10">
    <source>
        <dbReference type="SAM" id="MobiDB-lite"/>
    </source>
</evidence>
<keyword evidence="13" id="KW-1185">Reference proteome</keyword>
<sequence length="724" mass="78606">MFLLVIQKIGLCIGFYDLLESSDGLIGHGTGLVNVNVKFRLIVFRPFKGEIILGKITSSSENGIKKFFNDILVPPDLLLEGSRFDYADQVWVWENEEGATFYFDVGEIVRLRVEMEEWHDQIPNAPDQQDATTVSERKPPYSIVVTVTCTVYELQRCFGRSVIDSLVAVGTRQAAEHVDDYMSCSDGVLARDGKRSDKSSAKAPEPGFAAEVWQRIHGTRNAESKTTPVFVHGRPDLASLELKKESLGNNNKMILSIIAFFLEEIHSETLQLWVVLLCSAASSCGSLFCPANVRMTLPSSNPQLRPADSLETPPRPPSPEHRFATRAVHSGAHHDPTTGAVIAPISLSTTFAQTGVGKPVGNYEYTRSANPNRDNFEEAIAALEHAKYALAFSSGSATTAIILQSLAAGSHVVSVLDVYGGTHRYFTKVAAAHGVHVTFTPAIEINVEELIRPNDTKLIWIESPSNPTLGLVDIRKVATIAHRHGILVVVDNTFLSPYIQNPLDHGADIVVHSVTKYINGHSDVLMGVAAFNSPELKERLTFLQNAIGAVPSPFDCWLAHRGLKTLHLRVREATKNATAIARALEASPLVKSVNYPGIESHPNRAIALKQHRDGMGGGMLSFRIQGGKQAAERFCQNTRIFVLAESLGGIESLCEVPSSMTHAGIPKEQREAAGVFDDLVRLSCGIEDLEDLKADVLQALEKAVAGASSTNGTGAAQTPVNGNS</sequence>
<keyword evidence="5" id="KW-0240">DNA-directed RNA polymerase</keyword>
<evidence type="ECO:0000256" key="9">
    <source>
        <dbReference type="ARBA" id="ARBA00029853"/>
    </source>
</evidence>
<dbReference type="InterPro" id="IPR012340">
    <property type="entry name" value="NA-bd_OB-fold"/>
</dbReference>
<evidence type="ECO:0000259" key="11">
    <source>
        <dbReference type="Pfam" id="PF08292"/>
    </source>
</evidence>
<comment type="similarity">
    <text evidence="3">Belongs to the trans-sulfuration enzymes family.</text>
</comment>
<protein>
    <recommendedName>
        <fullName evidence="4">cystathionine gamma-lyase</fullName>
        <ecNumber evidence="4">4.4.1.1</ecNumber>
    </recommendedName>
    <alternativeName>
        <fullName evidence="9">Gamma-cystathionase</fullName>
    </alternativeName>
</protein>
<keyword evidence="12" id="KW-0456">Lyase</keyword>
<dbReference type="Gene3D" id="2.40.50.140">
    <property type="entry name" value="Nucleic acid-binding proteins"/>
    <property type="match status" value="1"/>
</dbReference>
<dbReference type="PANTHER" id="PTHR11808">
    <property type="entry name" value="TRANS-SULFURATION ENZYME FAMILY MEMBER"/>
    <property type="match status" value="1"/>
</dbReference>
<dbReference type="Proteomes" id="UP000053958">
    <property type="component" value="Unassembled WGS sequence"/>
</dbReference>
<proteinExistence type="inferred from homology"/>
<dbReference type="CDD" id="cd00614">
    <property type="entry name" value="CGS_like"/>
    <property type="match status" value="1"/>
</dbReference>
<organism evidence="12 13">
    <name type="scientific">Rasamsonia emersonii (strain ATCC 16479 / CBS 393.64 / IMI 116815)</name>
    <dbReference type="NCBI Taxonomy" id="1408163"/>
    <lineage>
        <taxon>Eukaryota</taxon>
        <taxon>Fungi</taxon>
        <taxon>Dikarya</taxon>
        <taxon>Ascomycota</taxon>
        <taxon>Pezizomycotina</taxon>
        <taxon>Eurotiomycetes</taxon>
        <taxon>Eurotiomycetidae</taxon>
        <taxon>Eurotiales</taxon>
        <taxon>Trichocomaceae</taxon>
        <taxon>Rasamsonia</taxon>
    </lineage>
</organism>
<feature type="region of interest" description="Disordered" evidence="10">
    <location>
        <begin position="300"/>
        <end position="322"/>
    </location>
</feature>
<reference evidence="12 13" key="1">
    <citation type="submission" date="2015-04" db="EMBL/GenBank/DDBJ databases">
        <authorList>
            <person name="Heijne W.H."/>
            <person name="Fedorova N.D."/>
            <person name="Nierman W.C."/>
            <person name="Vollebregt A.W."/>
            <person name="Zhao Z."/>
            <person name="Wu L."/>
            <person name="Kumar M."/>
            <person name="Stam H."/>
            <person name="van den Berg M.A."/>
            <person name="Pel H.J."/>
        </authorList>
    </citation>
    <scope>NUCLEOTIDE SEQUENCE [LARGE SCALE GENOMIC DNA]</scope>
    <source>
        <strain evidence="12 13">CBS 393.64</strain>
    </source>
</reference>
<dbReference type="InterPro" id="IPR036898">
    <property type="entry name" value="RNA_pol_Rpb7-like_N_sf"/>
</dbReference>
<dbReference type="GO" id="GO:0005737">
    <property type="term" value="C:cytoplasm"/>
    <property type="evidence" value="ECO:0007669"/>
    <property type="project" value="TreeGrafter"/>
</dbReference>
<dbReference type="Gene3D" id="3.90.1150.10">
    <property type="entry name" value="Aspartate Aminotransferase, domain 1"/>
    <property type="match status" value="1"/>
</dbReference>
<evidence type="ECO:0000256" key="5">
    <source>
        <dbReference type="ARBA" id="ARBA00022478"/>
    </source>
</evidence>
<evidence type="ECO:0000256" key="7">
    <source>
        <dbReference type="ARBA" id="ARBA00023163"/>
    </source>
</evidence>
<evidence type="ECO:0000256" key="1">
    <source>
        <dbReference type="ARBA" id="ARBA00001933"/>
    </source>
</evidence>
<dbReference type="EMBL" id="LASV01000042">
    <property type="protein sequence ID" value="KKA24932.1"/>
    <property type="molecule type" value="Genomic_DNA"/>
</dbReference>
<dbReference type="AlphaFoldDB" id="A0A0F4Z349"/>
<dbReference type="FunFam" id="3.90.1150.10:FF:000008">
    <property type="entry name" value="Cystathionine gamma-synthase"/>
    <property type="match status" value="1"/>
</dbReference>
<dbReference type="Gene3D" id="3.40.640.10">
    <property type="entry name" value="Type I PLP-dependent aspartate aminotransferase-like (Major domain)"/>
    <property type="match status" value="1"/>
</dbReference>
<dbReference type="GO" id="GO:0030170">
    <property type="term" value="F:pyridoxal phosphate binding"/>
    <property type="evidence" value="ECO:0007669"/>
    <property type="project" value="InterPro"/>
</dbReference>
<keyword evidence="8" id="KW-0198">Cysteine biosynthesis</keyword>
<dbReference type="RefSeq" id="XP_013331544.1">
    <property type="nucleotide sequence ID" value="XM_013476090.1"/>
</dbReference>
<dbReference type="InterPro" id="IPR013238">
    <property type="entry name" value="RNA_pol_III_Rbc25"/>
</dbReference>
<dbReference type="Pfam" id="PF08292">
    <property type="entry name" value="RNA_pol_Rbc25"/>
    <property type="match status" value="1"/>
</dbReference>
<feature type="domain" description="RNA polymerase III subunit Rpc25" evidence="11">
    <location>
        <begin position="50"/>
        <end position="135"/>
    </location>
</feature>
<evidence type="ECO:0000256" key="4">
    <source>
        <dbReference type="ARBA" id="ARBA00012085"/>
    </source>
</evidence>
<evidence type="ECO:0000313" key="13">
    <source>
        <dbReference type="Proteomes" id="UP000053958"/>
    </source>
</evidence>
<evidence type="ECO:0000256" key="8">
    <source>
        <dbReference type="ARBA" id="ARBA00023192"/>
    </source>
</evidence>
<dbReference type="SUPFAM" id="SSF53383">
    <property type="entry name" value="PLP-dependent transferases"/>
    <property type="match status" value="1"/>
</dbReference>
<dbReference type="PANTHER" id="PTHR11808:SF15">
    <property type="entry name" value="CYSTATHIONINE GAMMA-LYASE"/>
    <property type="match status" value="1"/>
</dbReference>
<dbReference type="STRING" id="1408163.A0A0F4Z349"/>
<dbReference type="GO" id="GO:0019346">
    <property type="term" value="P:transsulfuration"/>
    <property type="evidence" value="ECO:0007669"/>
    <property type="project" value="InterPro"/>
</dbReference>
<dbReference type="GeneID" id="25313399"/>
<dbReference type="GO" id="GO:0004123">
    <property type="term" value="F:cystathionine gamma-lyase activity"/>
    <property type="evidence" value="ECO:0007669"/>
    <property type="project" value="TreeGrafter"/>
</dbReference>
<comment type="cofactor">
    <cofactor evidence="1">
        <name>pyridoxal 5'-phosphate</name>
        <dbReference type="ChEBI" id="CHEBI:597326"/>
    </cofactor>
</comment>
<dbReference type="InterPro" id="IPR015421">
    <property type="entry name" value="PyrdxlP-dep_Trfase_major"/>
</dbReference>
<dbReference type="OrthoDB" id="3512640at2759"/>
<accession>A0A0F4Z349</accession>
<evidence type="ECO:0000256" key="3">
    <source>
        <dbReference type="ARBA" id="ARBA00009077"/>
    </source>
</evidence>
<evidence type="ECO:0000313" key="12">
    <source>
        <dbReference type="EMBL" id="KKA24932.1"/>
    </source>
</evidence>
<dbReference type="SUPFAM" id="SSF88798">
    <property type="entry name" value="N-terminal, heterodimerisation domain of RBP7 (RpoE)"/>
    <property type="match status" value="1"/>
</dbReference>
<evidence type="ECO:0000256" key="2">
    <source>
        <dbReference type="ARBA" id="ARBA00005038"/>
    </source>
</evidence>
<evidence type="ECO:0000256" key="6">
    <source>
        <dbReference type="ARBA" id="ARBA00022898"/>
    </source>
</evidence>
<gene>
    <name evidence="12" type="ORF">T310_1047</name>
</gene>
<dbReference type="GO" id="GO:0019343">
    <property type="term" value="P:cysteine biosynthetic process via cystathionine"/>
    <property type="evidence" value="ECO:0007669"/>
    <property type="project" value="TreeGrafter"/>
</dbReference>
<dbReference type="InterPro" id="IPR015422">
    <property type="entry name" value="PyrdxlP-dep_Trfase_small"/>
</dbReference>
<comment type="pathway">
    <text evidence="2">Amino-acid biosynthesis; L-cysteine biosynthesis; L-cysteine from L-homocysteine and L-serine: step 2/2.</text>
</comment>
<dbReference type="Gene3D" id="3.30.1490.120">
    <property type="entry name" value="RNA polymerase Rpb7-like, N-terminal domain"/>
    <property type="match status" value="1"/>
</dbReference>
<comment type="caution">
    <text evidence="12">The sequence shown here is derived from an EMBL/GenBank/DDBJ whole genome shotgun (WGS) entry which is preliminary data.</text>
</comment>
<keyword evidence="7" id="KW-0804">Transcription</keyword>
<dbReference type="EC" id="4.4.1.1" evidence="4"/>
<dbReference type="InterPro" id="IPR000277">
    <property type="entry name" value="Cys/Met-Metab_PyrdxlP-dep_enz"/>
</dbReference>
<dbReference type="FunFam" id="3.40.640.10:FF:000043">
    <property type="entry name" value="Cystathionine gamma-lyase"/>
    <property type="match status" value="1"/>
</dbReference>
<dbReference type="InterPro" id="IPR015424">
    <property type="entry name" value="PyrdxlP-dep_Trfase"/>
</dbReference>
<dbReference type="GO" id="GO:0000428">
    <property type="term" value="C:DNA-directed RNA polymerase complex"/>
    <property type="evidence" value="ECO:0007669"/>
    <property type="project" value="UniProtKB-KW"/>
</dbReference>
<name>A0A0F4Z349_RASE3</name>